<dbReference type="GO" id="GO:0046872">
    <property type="term" value="F:metal ion binding"/>
    <property type="evidence" value="ECO:0007669"/>
    <property type="project" value="UniProtKB-KW"/>
</dbReference>
<gene>
    <name evidence="7" type="ORF">Fmac_032261</name>
</gene>
<dbReference type="InterPro" id="IPR011990">
    <property type="entry name" value="TPR-like_helical_dom_sf"/>
</dbReference>
<dbReference type="InterPro" id="IPR026992">
    <property type="entry name" value="DIOX_N"/>
</dbReference>
<evidence type="ECO:0000256" key="2">
    <source>
        <dbReference type="ARBA" id="ARBA00022737"/>
    </source>
</evidence>
<evidence type="ECO:0000256" key="3">
    <source>
        <dbReference type="ARBA" id="ARBA00022896"/>
    </source>
</evidence>
<dbReference type="GO" id="GO:0031418">
    <property type="term" value="F:L-ascorbic acid binding"/>
    <property type="evidence" value="ECO:0007669"/>
    <property type="project" value="UniProtKB-KW"/>
</dbReference>
<organism evidence="7 8">
    <name type="scientific">Flemingia macrophylla</name>
    <dbReference type="NCBI Taxonomy" id="520843"/>
    <lineage>
        <taxon>Eukaryota</taxon>
        <taxon>Viridiplantae</taxon>
        <taxon>Streptophyta</taxon>
        <taxon>Embryophyta</taxon>
        <taxon>Tracheophyta</taxon>
        <taxon>Spermatophyta</taxon>
        <taxon>Magnoliopsida</taxon>
        <taxon>eudicotyledons</taxon>
        <taxon>Gunneridae</taxon>
        <taxon>Pentapetalae</taxon>
        <taxon>rosids</taxon>
        <taxon>fabids</taxon>
        <taxon>Fabales</taxon>
        <taxon>Fabaceae</taxon>
        <taxon>Papilionoideae</taxon>
        <taxon>50 kb inversion clade</taxon>
        <taxon>NPAAA clade</taxon>
        <taxon>indigoferoid/millettioid clade</taxon>
        <taxon>Phaseoleae</taxon>
        <taxon>Flemingia</taxon>
    </lineage>
</organism>
<name>A0ABD1L4F8_9FABA</name>
<protein>
    <recommendedName>
        <fullName evidence="6">Non-haem dioxygenase N-terminal domain-containing protein</fullName>
    </recommendedName>
</protein>
<dbReference type="SUPFAM" id="SSF51197">
    <property type="entry name" value="Clavaminate synthase-like"/>
    <property type="match status" value="1"/>
</dbReference>
<accession>A0ABD1L4F8</accession>
<evidence type="ECO:0000259" key="6">
    <source>
        <dbReference type="Pfam" id="PF14226"/>
    </source>
</evidence>
<comment type="caution">
    <text evidence="7">The sequence shown here is derived from an EMBL/GenBank/DDBJ whole genome shotgun (WGS) entry which is preliminary data.</text>
</comment>
<evidence type="ECO:0000256" key="1">
    <source>
        <dbReference type="ARBA" id="ARBA00022723"/>
    </source>
</evidence>
<evidence type="ECO:0000313" key="8">
    <source>
        <dbReference type="Proteomes" id="UP001603857"/>
    </source>
</evidence>
<dbReference type="Gene3D" id="2.60.120.330">
    <property type="entry name" value="B-lactam Antibiotic, Isopenicillin N Synthase, Chain"/>
    <property type="match status" value="2"/>
</dbReference>
<proteinExistence type="predicted"/>
<dbReference type="Gene3D" id="1.25.40.10">
    <property type="entry name" value="Tetratricopeptide repeat domain"/>
    <property type="match status" value="1"/>
</dbReference>
<evidence type="ECO:0000256" key="4">
    <source>
        <dbReference type="ARBA" id="ARBA00023004"/>
    </source>
</evidence>
<dbReference type="InterPro" id="IPR027443">
    <property type="entry name" value="IPNS-like_sf"/>
</dbReference>
<reference evidence="7 8" key="1">
    <citation type="submission" date="2024-08" db="EMBL/GenBank/DDBJ databases">
        <title>Insights into the chromosomal genome structure of Flemingia macrophylla.</title>
        <authorList>
            <person name="Ding Y."/>
            <person name="Zhao Y."/>
            <person name="Bi W."/>
            <person name="Wu M."/>
            <person name="Zhao G."/>
            <person name="Gong Y."/>
            <person name="Li W."/>
            <person name="Zhang P."/>
        </authorList>
    </citation>
    <scope>NUCLEOTIDE SEQUENCE [LARGE SCALE GENOMIC DNA]</scope>
    <source>
        <strain evidence="7">DYQJB</strain>
        <tissue evidence="7">Leaf</tissue>
    </source>
</reference>
<dbReference type="InterPro" id="IPR002885">
    <property type="entry name" value="PPR_rpt"/>
</dbReference>
<dbReference type="PANTHER" id="PTHR47991">
    <property type="entry name" value="OXOGLUTARATE/IRON-DEPENDENT DIOXYGENASE"/>
    <property type="match status" value="1"/>
</dbReference>
<keyword evidence="2" id="KW-0677">Repeat</keyword>
<dbReference type="PROSITE" id="PS51375">
    <property type="entry name" value="PPR"/>
    <property type="match status" value="1"/>
</dbReference>
<keyword evidence="3" id="KW-0847">Vitamin C</keyword>
<dbReference type="InterPro" id="IPR050295">
    <property type="entry name" value="Plant_2OG-oxidoreductases"/>
</dbReference>
<feature type="repeat" description="PPR" evidence="5">
    <location>
        <begin position="35"/>
        <end position="69"/>
    </location>
</feature>
<dbReference type="AlphaFoldDB" id="A0ABD1L4F8"/>
<feature type="domain" description="Non-haem dioxygenase N-terminal" evidence="6">
    <location>
        <begin position="116"/>
        <end position="188"/>
    </location>
</feature>
<dbReference type="NCBIfam" id="TIGR00756">
    <property type="entry name" value="PPR"/>
    <property type="match status" value="1"/>
</dbReference>
<keyword evidence="1" id="KW-0479">Metal-binding</keyword>
<dbReference type="Pfam" id="PF14226">
    <property type="entry name" value="DIOX_N"/>
    <property type="match status" value="1"/>
</dbReference>
<sequence>MIEFIWPANSLISLYAKAPDLGSVKRAFKEIWCLDAYLWTTLISTCAKLASVGHALQVFDEIPKRHVVEEGNPRVEVHGLPHSGWAKKLKEVYSSANSSEQGHHHADLYPASDDEIPTVDYSLLFSEEPIHRFLALENLRQACQEYGFFYLVNHKISDEVLDSVIKGFSGFCDPKTIDERKVYRKSGPSDKIRWDLNSSALENREYLKVVAHPQYHAPSNPSSLRKNLEEYHKAMRTIVVGLARAVSKTLGLEEDYIEKEFNLKSGFDILTNGEYKSHIHRVIVKNNEVQRISVVTLHGPALDKFISPGIEFVDGEHPQKYQGMTYKESLEANGGDEIDVESSLGKLVL</sequence>
<keyword evidence="8" id="KW-1185">Reference proteome</keyword>
<dbReference type="EMBL" id="JBGMDY010000011">
    <property type="protein sequence ID" value="KAL2318385.1"/>
    <property type="molecule type" value="Genomic_DNA"/>
</dbReference>
<evidence type="ECO:0000313" key="7">
    <source>
        <dbReference type="EMBL" id="KAL2318385.1"/>
    </source>
</evidence>
<dbReference type="Proteomes" id="UP001603857">
    <property type="component" value="Unassembled WGS sequence"/>
</dbReference>
<evidence type="ECO:0000256" key="5">
    <source>
        <dbReference type="PROSITE-ProRule" id="PRU00708"/>
    </source>
</evidence>
<keyword evidence="4" id="KW-0408">Iron</keyword>